<dbReference type="OrthoDB" id="9816534at2"/>
<dbReference type="PIRSF" id="PIRSF029347">
    <property type="entry name" value="RecF"/>
    <property type="match status" value="1"/>
</dbReference>
<proteinExistence type="predicted"/>
<dbReference type="GO" id="GO:0016887">
    <property type="term" value="F:ATP hydrolysis activity"/>
    <property type="evidence" value="ECO:0007669"/>
    <property type="project" value="InterPro"/>
</dbReference>
<evidence type="ECO:0000259" key="1">
    <source>
        <dbReference type="Pfam" id="PF13304"/>
    </source>
</evidence>
<dbReference type="GO" id="GO:0005524">
    <property type="term" value="F:ATP binding"/>
    <property type="evidence" value="ECO:0007669"/>
    <property type="project" value="InterPro"/>
</dbReference>
<dbReference type="InterPro" id="IPR014555">
    <property type="entry name" value="RecF-like"/>
</dbReference>
<evidence type="ECO:0000313" key="2">
    <source>
        <dbReference type="EMBL" id="RIJ31124.1"/>
    </source>
</evidence>
<dbReference type="Proteomes" id="UP000265845">
    <property type="component" value="Unassembled WGS sequence"/>
</dbReference>
<dbReference type="InterPro" id="IPR003959">
    <property type="entry name" value="ATPase_AAA_core"/>
</dbReference>
<dbReference type="GO" id="GO:0000731">
    <property type="term" value="P:DNA synthesis involved in DNA repair"/>
    <property type="evidence" value="ECO:0007669"/>
    <property type="project" value="TreeGrafter"/>
</dbReference>
<name>A0A399RLG2_9PROT</name>
<feature type="domain" description="ATPase AAA-type core" evidence="1">
    <location>
        <begin position="25"/>
        <end position="323"/>
    </location>
</feature>
<gene>
    <name evidence="2" type="ORF">D1222_02330</name>
</gene>
<dbReference type="Pfam" id="PF13304">
    <property type="entry name" value="AAA_21"/>
    <property type="match status" value="1"/>
</dbReference>
<dbReference type="PANTHER" id="PTHR32182:SF22">
    <property type="entry name" value="ATP-DEPENDENT ENDONUCLEASE, OLD FAMILY-RELATED"/>
    <property type="match status" value="1"/>
</dbReference>
<keyword evidence="3" id="KW-1185">Reference proteome</keyword>
<dbReference type="GO" id="GO:0006302">
    <property type="term" value="P:double-strand break repair"/>
    <property type="evidence" value="ECO:0007669"/>
    <property type="project" value="TreeGrafter"/>
</dbReference>
<dbReference type="EMBL" id="QWGA01000003">
    <property type="protein sequence ID" value="RIJ31124.1"/>
    <property type="molecule type" value="Genomic_DNA"/>
</dbReference>
<dbReference type="InterPro" id="IPR027417">
    <property type="entry name" value="P-loop_NTPase"/>
</dbReference>
<protein>
    <submittedName>
        <fullName evidence="2">Chromosome segregation protein SMC</fullName>
    </submittedName>
</protein>
<dbReference type="PANTHER" id="PTHR32182">
    <property type="entry name" value="DNA REPLICATION AND REPAIR PROTEIN RECF"/>
    <property type="match status" value="1"/>
</dbReference>
<evidence type="ECO:0000313" key="3">
    <source>
        <dbReference type="Proteomes" id="UP000265845"/>
    </source>
</evidence>
<dbReference type="RefSeq" id="WP_119452624.1">
    <property type="nucleotide sequence ID" value="NZ_QWGA01000003.1"/>
</dbReference>
<sequence length="385" mass="43860">MIVSSLKLRNWRNFRSSEISLSQRTFVLGANAAGKSNLLDVFRFLRDICSSQGGGLQSALQLRGGFSKVRCLSARQRPYIEIDITLKASSDSEDSWRYRLSITQEPRGFRRPIVEREEVYKNDERILKRPNADDDADPERLIQTHLEQVNDNVKFREISRFFGAITYLHLVPQLLRYADAISGRIIETDPFGQGFLERVAKTPERSQKSRLKRIEAALKIAVPNLRELKFERDEATGRPHLAALYEHWRPNAGWQQEDQFSDGTLRLIGLLWALLEDESLLLLEEPELSLNSGIVQQMAPLIYRMQRQRRRQVILSTHSVDLLSDKGIAPEEVVLLDTSGESTQAVNLSDLDEPYSLVKAGFSVGEAVLPKTIPRQIELFSTVSD</sequence>
<accession>A0A399RLG2</accession>
<organism evidence="2 3">
    <name type="scientific">Henriciella algicola</name>
    <dbReference type="NCBI Taxonomy" id="1608422"/>
    <lineage>
        <taxon>Bacteria</taxon>
        <taxon>Pseudomonadati</taxon>
        <taxon>Pseudomonadota</taxon>
        <taxon>Alphaproteobacteria</taxon>
        <taxon>Hyphomonadales</taxon>
        <taxon>Hyphomonadaceae</taxon>
        <taxon>Henriciella</taxon>
    </lineage>
</organism>
<reference evidence="2 3" key="1">
    <citation type="submission" date="2018-08" db="EMBL/GenBank/DDBJ databases">
        <title>Henriciella mobilis sp. nov., isolated from seawater.</title>
        <authorList>
            <person name="Cheng H."/>
            <person name="Wu Y.-H."/>
            <person name="Xu X.-W."/>
            <person name="Guo L.-L."/>
        </authorList>
    </citation>
    <scope>NUCLEOTIDE SEQUENCE [LARGE SCALE GENOMIC DNA]</scope>
    <source>
        <strain evidence="2 3">CCUG67844</strain>
    </source>
</reference>
<dbReference type="Gene3D" id="3.40.50.300">
    <property type="entry name" value="P-loop containing nucleotide triphosphate hydrolases"/>
    <property type="match status" value="1"/>
</dbReference>
<dbReference type="SUPFAM" id="SSF52540">
    <property type="entry name" value="P-loop containing nucleoside triphosphate hydrolases"/>
    <property type="match status" value="1"/>
</dbReference>
<dbReference type="AlphaFoldDB" id="A0A399RLG2"/>
<comment type="caution">
    <text evidence="2">The sequence shown here is derived from an EMBL/GenBank/DDBJ whole genome shotgun (WGS) entry which is preliminary data.</text>
</comment>